<name>A0A168G2M7_CORDF</name>
<keyword evidence="3" id="KW-0539">Nucleus</keyword>
<evidence type="ECO:0000259" key="4">
    <source>
        <dbReference type="PROSITE" id="PS50048"/>
    </source>
</evidence>
<evidence type="ECO:0000313" key="5">
    <source>
        <dbReference type="EMBL" id="OAA75940.1"/>
    </source>
</evidence>
<comment type="subcellular location">
    <subcellularLocation>
        <location evidence="1">Nucleus</location>
    </subcellularLocation>
</comment>
<dbReference type="AlphaFoldDB" id="A0A168G2M7"/>
<dbReference type="GO" id="GO:0003677">
    <property type="term" value="F:DNA binding"/>
    <property type="evidence" value="ECO:0007669"/>
    <property type="project" value="UniProtKB-KW"/>
</dbReference>
<organism evidence="5 6">
    <name type="scientific">Akanthomyces lecanii RCEF 1005</name>
    <dbReference type="NCBI Taxonomy" id="1081108"/>
    <lineage>
        <taxon>Eukaryota</taxon>
        <taxon>Fungi</taxon>
        <taxon>Dikarya</taxon>
        <taxon>Ascomycota</taxon>
        <taxon>Pezizomycotina</taxon>
        <taxon>Sordariomycetes</taxon>
        <taxon>Hypocreomycetidae</taxon>
        <taxon>Hypocreales</taxon>
        <taxon>Cordycipitaceae</taxon>
        <taxon>Akanthomyces</taxon>
        <taxon>Cordyceps confragosa</taxon>
    </lineage>
</organism>
<dbReference type="InterPro" id="IPR050613">
    <property type="entry name" value="Sec_Metabolite_Reg"/>
</dbReference>
<reference evidence="5 6" key="1">
    <citation type="journal article" date="2016" name="Genome Biol. Evol.">
        <title>Divergent and convergent evolution of fungal pathogenicity.</title>
        <authorList>
            <person name="Shang Y."/>
            <person name="Xiao G."/>
            <person name="Zheng P."/>
            <person name="Cen K."/>
            <person name="Zhan S."/>
            <person name="Wang C."/>
        </authorList>
    </citation>
    <scope>NUCLEOTIDE SEQUENCE [LARGE SCALE GENOMIC DNA]</scope>
    <source>
        <strain evidence="5 6">RCEF 1005</strain>
    </source>
</reference>
<dbReference type="PROSITE" id="PS50048">
    <property type="entry name" value="ZN2_CY6_FUNGAL_2"/>
    <property type="match status" value="1"/>
</dbReference>
<dbReference type="PANTHER" id="PTHR31001">
    <property type="entry name" value="UNCHARACTERIZED TRANSCRIPTIONAL REGULATORY PROTEIN"/>
    <property type="match status" value="1"/>
</dbReference>
<dbReference type="Pfam" id="PF04082">
    <property type="entry name" value="Fungal_trans"/>
    <property type="match status" value="1"/>
</dbReference>
<proteinExistence type="predicted"/>
<dbReference type="InterPro" id="IPR001138">
    <property type="entry name" value="Zn2Cys6_DnaBD"/>
</dbReference>
<dbReference type="EMBL" id="AZHF01000004">
    <property type="protein sequence ID" value="OAA75940.1"/>
    <property type="molecule type" value="Genomic_DNA"/>
</dbReference>
<evidence type="ECO:0000256" key="3">
    <source>
        <dbReference type="ARBA" id="ARBA00023242"/>
    </source>
</evidence>
<dbReference type="CDD" id="cd12148">
    <property type="entry name" value="fungal_TF_MHR"/>
    <property type="match status" value="1"/>
</dbReference>
<dbReference type="PANTHER" id="PTHR31001:SF76">
    <property type="entry name" value="ZN(2)-C6 FUNGAL-TYPE DOMAIN-CONTAINING PROTEIN"/>
    <property type="match status" value="1"/>
</dbReference>
<dbReference type="OrthoDB" id="410267at2759"/>
<evidence type="ECO:0000256" key="1">
    <source>
        <dbReference type="ARBA" id="ARBA00004123"/>
    </source>
</evidence>
<dbReference type="Gene3D" id="4.10.240.10">
    <property type="entry name" value="Zn(2)-C6 fungal-type DNA-binding domain"/>
    <property type="match status" value="1"/>
</dbReference>
<dbReference type="InterPro" id="IPR036864">
    <property type="entry name" value="Zn2-C6_fun-type_DNA-bd_sf"/>
</dbReference>
<dbReference type="GO" id="GO:0000981">
    <property type="term" value="F:DNA-binding transcription factor activity, RNA polymerase II-specific"/>
    <property type="evidence" value="ECO:0007669"/>
    <property type="project" value="InterPro"/>
</dbReference>
<feature type="domain" description="Zn(2)-C6 fungal-type" evidence="4">
    <location>
        <begin position="16"/>
        <end position="45"/>
    </location>
</feature>
<dbReference type="STRING" id="1081108.A0A168G2M7"/>
<accession>A0A168G2M7</accession>
<keyword evidence="5" id="KW-0238">DNA-binding</keyword>
<dbReference type="GO" id="GO:0008270">
    <property type="term" value="F:zinc ion binding"/>
    <property type="evidence" value="ECO:0007669"/>
    <property type="project" value="InterPro"/>
</dbReference>
<dbReference type="SMART" id="SM00066">
    <property type="entry name" value="GAL4"/>
    <property type="match status" value="1"/>
</dbReference>
<dbReference type="GO" id="GO:0005634">
    <property type="term" value="C:nucleus"/>
    <property type="evidence" value="ECO:0007669"/>
    <property type="project" value="UniProtKB-SubCell"/>
</dbReference>
<comment type="caution">
    <text evidence="5">The sequence shown here is derived from an EMBL/GenBank/DDBJ whole genome shotgun (WGS) entry which is preliminary data.</text>
</comment>
<dbReference type="CDD" id="cd00067">
    <property type="entry name" value="GAL4"/>
    <property type="match status" value="1"/>
</dbReference>
<sequence length="568" mass="64406">MVLRQRQRVSQRAPKACQECTRRKIRCDKTVPCSRCRRLKKTCSREDVLTTKVAARNVRNGDEATFLRRLRRILADDGSTEDAQVLVEKRLYEVAEGAVQDASEKTEEAALKEAPADASLAVRTLESLVWSRQSTSCFPHRSGCRCAQHRGYAELASINCDMTSSMIQWTSVYVDPALYLTTANARKVVEFHIEHLWWHHNALHATTFLNQCSIFWGTGQVTHRMWLALYLSIISSTLWTLVNSRRHRRRVNIEFNENVIAKQFKELLRTLYTEDFMSDPSSIVYSIQAIAISTRYAHNIGFSDSITNLLASAVGLAQAMGLHRIKSAEADDQQSVVTPHERIELENGKRLWWQLVVQDYFAIPFTESYSISVADKVVMLHRPLLLQAFRTSALPDVKQTCLSAAVTILLEHGHATSTSEETPSVWTQSAFCTTATVVLGLELLYGQTGPDSKHHGYLTILRDASARLEKRRCDMMAIKCGRLIHAFLEAHDDLAVSEQLTPGRERVHLADNIIRDHRLMSQVVSVEATEADLKSDGLLSNWMLYNDISLGPEQFAFDFDAWYNQIFT</sequence>
<dbReference type="Proteomes" id="UP000076881">
    <property type="component" value="Unassembled WGS sequence"/>
</dbReference>
<protein>
    <submittedName>
        <fullName evidence="5">Zn(2)-C6 fungal-type DNA-binding domain protein</fullName>
    </submittedName>
</protein>
<keyword evidence="2" id="KW-0479">Metal-binding</keyword>
<dbReference type="GO" id="GO:0006351">
    <property type="term" value="P:DNA-templated transcription"/>
    <property type="evidence" value="ECO:0007669"/>
    <property type="project" value="InterPro"/>
</dbReference>
<evidence type="ECO:0000313" key="6">
    <source>
        <dbReference type="Proteomes" id="UP000076881"/>
    </source>
</evidence>
<dbReference type="InterPro" id="IPR007219">
    <property type="entry name" value="XnlR_reg_dom"/>
</dbReference>
<dbReference type="Pfam" id="PF00172">
    <property type="entry name" value="Zn_clus"/>
    <property type="match status" value="1"/>
</dbReference>
<evidence type="ECO:0000256" key="2">
    <source>
        <dbReference type="ARBA" id="ARBA00022723"/>
    </source>
</evidence>
<dbReference type="SUPFAM" id="SSF57701">
    <property type="entry name" value="Zn2/Cys6 DNA-binding domain"/>
    <property type="match status" value="1"/>
</dbReference>
<dbReference type="PROSITE" id="PS00463">
    <property type="entry name" value="ZN2_CY6_FUNGAL_1"/>
    <property type="match status" value="1"/>
</dbReference>
<gene>
    <name evidence="5" type="ORF">LEL_05624</name>
</gene>
<keyword evidence="6" id="KW-1185">Reference proteome</keyword>